<dbReference type="PANTHER" id="PTHR39669">
    <property type="entry name" value="MEMBRANE-ASSOCIATED PROTEIN"/>
    <property type="match status" value="1"/>
</dbReference>
<accession>A0A3R7N7C5</accession>
<evidence type="ECO:0000313" key="3">
    <source>
        <dbReference type="Proteomes" id="UP000283634"/>
    </source>
</evidence>
<dbReference type="GeneID" id="40333086"/>
<organism evidence="2 3">
    <name type="scientific">Trypanosoma rangeli</name>
    <dbReference type="NCBI Taxonomy" id="5698"/>
    <lineage>
        <taxon>Eukaryota</taxon>
        <taxon>Discoba</taxon>
        <taxon>Euglenozoa</taxon>
        <taxon>Kinetoplastea</taxon>
        <taxon>Metakinetoplastina</taxon>
        <taxon>Trypanosomatida</taxon>
        <taxon>Trypanosomatidae</taxon>
        <taxon>Trypanosoma</taxon>
        <taxon>Herpetosoma</taxon>
    </lineage>
</organism>
<keyword evidence="1" id="KW-0472">Membrane</keyword>
<sequence>MKDAAAVSEMLKKVLGERNISADLLSALSGNLGNLGDITNITKLKELLSCPLVCGAGLKDVNDCTDFGTMASFILDTKLKKEVPGCKGAEANCKLSECASTCALDFMKSASAMLLMRADQARNASIALSYARPLLECNFVMDKLAGALTKCDDIRRGTLMLGLGFFVGGMLFGLAIYITLRGACVWGKRFPKLRRKPRQQ</sequence>
<dbReference type="EMBL" id="MKGL01000521">
    <property type="protein sequence ID" value="RNE97817.1"/>
    <property type="molecule type" value="Genomic_DNA"/>
</dbReference>
<protein>
    <submittedName>
        <fullName evidence="2">Uncharacterized protein</fullName>
    </submittedName>
</protein>
<keyword evidence="1" id="KW-0812">Transmembrane</keyword>
<dbReference type="AlphaFoldDB" id="A0A3R7N7C5"/>
<gene>
    <name evidence="2" type="ORF">TraAM80_09153</name>
</gene>
<comment type="caution">
    <text evidence="2">The sequence shown here is derived from an EMBL/GenBank/DDBJ whole genome shotgun (WGS) entry which is preliminary data.</text>
</comment>
<keyword evidence="3" id="KW-1185">Reference proteome</keyword>
<feature type="transmembrane region" description="Helical" evidence="1">
    <location>
        <begin position="159"/>
        <end position="180"/>
    </location>
</feature>
<dbReference type="Proteomes" id="UP000283634">
    <property type="component" value="Unassembled WGS sequence"/>
</dbReference>
<evidence type="ECO:0000256" key="1">
    <source>
        <dbReference type="SAM" id="Phobius"/>
    </source>
</evidence>
<dbReference type="PANTHER" id="PTHR39669:SF2">
    <property type="entry name" value="MEMBRANE-ASSOCIATED PROTEIN"/>
    <property type="match status" value="1"/>
</dbReference>
<keyword evidence="1" id="KW-1133">Transmembrane helix</keyword>
<reference evidence="2 3" key="1">
    <citation type="journal article" date="2018" name="BMC Genomics">
        <title>Genomic comparison of Trypanosoma conorhini and Trypanosoma rangeli to Trypanosoma cruzi strains of high and low virulence.</title>
        <authorList>
            <person name="Bradwell K.R."/>
            <person name="Koparde V.N."/>
            <person name="Matveyev A.V."/>
            <person name="Serrano M.G."/>
            <person name="Alves J.M."/>
            <person name="Parikh H."/>
            <person name="Huang B."/>
            <person name="Lee V."/>
            <person name="Espinosa-Alvarez O."/>
            <person name="Ortiz P.A."/>
            <person name="Costa-Martins A.G."/>
            <person name="Teixeira M.M."/>
            <person name="Buck G.A."/>
        </authorList>
    </citation>
    <scope>NUCLEOTIDE SEQUENCE [LARGE SCALE GENOMIC DNA]</scope>
    <source>
        <strain evidence="2 3">AM80</strain>
    </source>
</reference>
<dbReference type="OrthoDB" id="252102at2759"/>
<proteinExistence type="predicted"/>
<name>A0A3R7N7C5_TRYRA</name>
<dbReference type="RefSeq" id="XP_029234320.1">
    <property type="nucleotide sequence ID" value="XM_029385855.1"/>
</dbReference>
<evidence type="ECO:0000313" key="2">
    <source>
        <dbReference type="EMBL" id="RNE97817.1"/>
    </source>
</evidence>